<reference evidence="1 2" key="1">
    <citation type="journal article" date="2024" name="Chem. Sci.">
        <title>Discovery of megapolipeptins by genome mining of a Burkholderiales bacteria collection.</title>
        <authorList>
            <person name="Paulo B.S."/>
            <person name="Recchia M.J.J."/>
            <person name="Lee S."/>
            <person name="Fergusson C.H."/>
            <person name="Romanowski S.B."/>
            <person name="Hernandez A."/>
            <person name="Krull N."/>
            <person name="Liu D.Y."/>
            <person name="Cavanagh H."/>
            <person name="Bos A."/>
            <person name="Gray C.A."/>
            <person name="Murphy B.T."/>
            <person name="Linington R.G."/>
            <person name="Eustaquio A.S."/>
        </authorList>
    </citation>
    <scope>NUCLEOTIDE SEQUENCE [LARGE SCALE GENOMIC DNA]</scope>
    <source>
        <strain evidence="1 2">RL21-008-BIB-B</strain>
    </source>
</reference>
<evidence type="ECO:0000313" key="1">
    <source>
        <dbReference type="EMBL" id="MFL9877377.1"/>
    </source>
</evidence>
<sequence>MNSFLWAFAVLCGFVYLFTKYASSGAIRQTQEQRQQQFIVDVCDGNQQQAERLIKEKTQAHPALGASQVLQLVYQDMLDLTAEERAAAYVIQRGYAGKGIVKGSAA</sequence>
<evidence type="ECO:0000313" key="2">
    <source>
        <dbReference type="Proteomes" id="UP001629214"/>
    </source>
</evidence>
<dbReference type="EMBL" id="JAQQFR010000002">
    <property type="protein sequence ID" value="MFL9877377.1"/>
    <property type="molecule type" value="Genomic_DNA"/>
</dbReference>
<keyword evidence="2" id="KW-1185">Reference proteome</keyword>
<proteinExistence type="predicted"/>
<gene>
    <name evidence="1" type="ORF">PQR63_03220</name>
</gene>
<comment type="caution">
    <text evidence="1">The sequence shown here is derived from an EMBL/GenBank/DDBJ whole genome shotgun (WGS) entry which is preliminary data.</text>
</comment>
<organism evidence="1 2">
    <name type="scientific">Herbaspirillum rhizosphaerae</name>
    <dbReference type="NCBI Taxonomy" id="346179"/>
    <lineage>
        <taxon>Bacteria</taxon>
        <taxon>Pseudomonadati</taxon>
        <taxon>Pseudomonadota</taxon>
        <taxon>Betaproteobacteria</taxon>
        <taxon>Burkholderiales</taxon>
        <taxon>Oxalobacteraceae</taxon>
        <taxon>Herbaspirillum</taxon>
    </lineage>
</organism>
<accession>A0ABW8Z2X6</accession>
<name>A0ABW8Z2X6_9BURK</name>
<dbReference type="Proteomes" id="UP001629214">
    <property type="component" value="Unassembled WGS sequence"/>
</dbReference>
<protein>
    <submittedName>
        <fullName evidence="1">Uncharacterized protein</fullName>
    </submittedName>
</protein>
<dbReference type="RefSeq" id="WP_408165594.1">
    <property type="nucleotide sequence ID" value="NZ_JAQQFR010000002.1"/>
</dbReference>